<evidence type="ECO:0000256" key="1">
    <source>
        <dbReference type="ARBA" id="ARBA00000424"/>
    </source>
</evidence>
<evidence type="ECO:0000256" key="6">
    <source>
        <dbReference type="ARBA" id="ARBA00022525"/>
    </source>
</evidence>
<feature type="signal peptide" evidence="15">
    <location>
        <begin position="1"/>
        <end position="27"/>
    </location>
</feature>
<evidence type="ECO:0000256" key="14">
    <source>
        <dbReference type="SAM" id="MobiDB-lite"/>
    </source>
</evidence>
<feature type="domain" description="Collagenase ColG-like catalytic helper subdomain" evidence="17">
    <location>
        <begin position="652"/>
        <end position="765"/>
    </location>
</feature>
<evidence type="ECO:0000313" key="18">
    <source>
        <dbReference type="EMBL" id="MCY9521710.1"/>
    </source>
</evidence>
<keyword evidence="7" id="KW-0645">Protease</keyword>
<dbReference type="PRINTS" id="PR00931">
    <property type="entry name" value="MICOLLPTASE"/>
</dbReference>
<dbReference type="Gene3D" id="3.40.30.160">
    <property type="entry name" value="Collagenase ColT, N-terminal domain"/>
    <property type="match status" value="1"/>
</dbReference>
<evidence type="ECO:0000256" key="8">
    <source>
        <dbReference type="ARBA" id="ARBA00022723"/>
    </source>
</evidence>
<dbReference type="Pfam" id="PF01752">
    <property type="entry name" value="Peptidase_M9"/>
    <property type="match status" value="1"/>
</dbReference>
<dbReference type="Gene3D" id="1.10.390.20">
    <property type="match status" value="1"/>
</dbReference>
<keyword evidence="10 18" id="KW-0378">Hydrolase</keyword>
<comment type="caution">
    <text evidence="18">The sequence shown here is derived from an EMBL/GenBank/DDBJ whole genome shotgun (WGS) entry which is preliminary data.</text>
</comment>
<evidence type="ECO:0000256" key="2">
    <source>
        <dbReference type="ARBA" id="ARBA00001913"/>
    </source>
</evidence>
<evidence type="ECO:0000256" key="11">
    <source>
        <dbReference type="ARBA" id="ARBA00022833"/>
    </source>
</evidence>
<evidence type="ECO:0000256" key="7">
    <source>
        <dbReference type="ARBA" id="ARBA00022670"/>
    </source>
</evidence>
<keyword evidence="19" id="KW-1185">Reference proteome</keyword>
<gene>
    <name evidence="18" type="ORF">M5X09_18910</name>
</gene>
<keyword evidence="12" id="KW-0482">Metalloprotease</keyword>
<keyword evidence="6" id="KW-0964">Secreted</keyword>
<dbReference type="EMBL" id="JAMDLW010000026">
    <property type="protein sequence ID" value="MCY9521710.1"/>
    <property type="molecule type" value="Genomic_DNA"/>
</dbReference>
<evidence type="ECO:0000259" key="17">
    <source>
        <dbReference type="Pfam" id="PF18496"/>
    </source>
</evidence>
<dbReference type="EC" id="3.4.24.3" evidence="5"/>
<keyword evidence="11" id="KW-0862">Zinc</keyword>
<dbReference type="GO" id="GO:0004222">
    <property type="term" value="F:metalloendopeptidase activity"/>
    <property type="evidence" value="ECO:0007669"/>
    <property type="project" value="UniProtKB-EC"/>
</dbReference>
<dbReference type="InterPro" id="IPR002169">
    <property type="entry name" value="Peptidase_M9A/M9B"/>
</dbReference>
<accession>A0ABT4DWH5</accession>
<evidence type="ECO:0000256" key="13">
    <source>
        <dbReference type="ARBA" id="ARBA00023145"/>
    </source>
</evidence>
<evidence type="ECO:0000256" key="10">
    <source>
        <dbReference type="ARBA" id="ARBA00022801"/>
    </source>
</evidence>
<dbReference type="PANTHER" id="PTHR13062">
    <property type="entry name" value="COLLAGENASE"/>
    <property type="match status" value="1"/>
</dbReference>
<comment type="cofactor">
    <cofactor evidence="3">
        <name>Zn(2+)</name>
        <dbReference type="ChEBI" id="CHEBI:29105"/>
    </cofactor>
</comment>
<dbReference type="InterPro" id="IPR041379">
    <property type="entry name" value="ColG_subdomain"/>
</dbReference>
<feature type="region of interest" description="Disordered" evidence="14">
    <location>
        <begin position="769"/>
        <end position="813"/>
    </location>
</feature>
<dbReference type="InterPro" id="IPR013661">
    <property type="entry name" value="Peptidase_M9_N_dom"/>
</dbReference>
<feature type="compositionally biased region" description="Gly residues" evidence="14">
    <location>
        <begin position="778"/>
        <end position="798"/>
    </location>
</feature>
<dbReference type="Pfam" id="PF08453">
    <property type="entry name" value="Peptidase_M9_N"/>
    <property type="match status" value="1"/>
</dbReference>
<dbReference type="Gene3D" id="3.30.980.50">
    <property type="match status" value="1"/>
</dbReference>
<evidence type="ECO:0000256" key="4">
    <source>
        <dbReference type="ARBA" id="ARBA00004613"/>
    </source>
</evidence>
<comment type="catalytic activity">
    <reaction evidence="1">
        <text>Digestion of native collagen in the triple helical region at Xaa-|-Gly bonds. With synthetic peptides, a preference is shown for Gly at P3 and P1', Pro and Ala at P2 and P2', and hydroxyproline, Ala or Arg at P3'.</text>
        <dbReference type="EC" id="3.4.24.3"/>
    </reaction>
</comment>
<comment type="subcellular location">
    <subcellularLocation>
        <location evidence="4">Secreted</location>
    </subcellularLocation>
</comment>
<keyword evidence="8" id="KW-0479">Metal-binding</keyword>
<feature type="compositionally biased region" description="Low complexity" evidence="14">
    <location>
        <begin position="69"/>
        <end position="81"/>
    </location>
</feature>
<evidence type="ECO:0000256" key="9">
    <source>
        <dbReference type="ARBA" id="ARBA00022729"/>
    </source>
</evidence>
<evidence type="ECO:0000313" key="19">
    <source>
        <dbReference type="Proteomes" id="UP001207626"/>
    </source>
</evidence>
<comment type="cofactor">
    <cofactor evidence="2">
        <name>Ca(2+)</name>
        <dbReference type="ChEBI" id="CHEBI:29108"/>
    </cofactor>
</comment>
<evidence type="ECO:0000256" key="12">
    <source>
        <dbReference type="ARBA" id="ARBA00023049"/>
    </source>
</evidence>
<dbReference type="Gene3D" id="2.60.120.380">
    <property type="match status" value="2"/>
</dbReference>
<protein>
    <recommendedName>
        <fullName evidence="5">microbial collagenase</fullName>
        <ecNumber evidence="5">3.4.24.3</ecNumber>
    </recommendedName>
</protein>
<evidence type="ECO:0000259" key="16">
    <source>
        <dbReference type="Pfam" id="PF08453"/>
    </source>
</evidence>
<evidence type="ECO:0000256" key="15">
    <source>
        <dbReference type="SAM" id="SignalP"/>
    </source>
</evidence>
<organism evidence="18 19">
    <name type="scientific">Paenibacillus apiarius</name>
    <dbReference type="NCBI Taxonomy" id="46240"/>
    <lineage>
        <taxon>Bacteria</taxon>
        <taxon>Bacillati</taxon>
        <taxon>Bacillota</taxon>
        <taxon>Bacilli</taxon>
        <taxon>Bacillales</taxon>
        <taxon>Paenibacillaceae</taxon>
        <taxon>Paenibacillus</taxon>
    </lineage>
</organism>
<sequence length="1045" mass="116837">MRQQAWLRWTSILLAVAVAAGSPAGFAAAKTKGMLPEEGVAQPGIANVLVKQELAQGAAPLGAEGELPSAAAESADAGIAEPQPRPLKSASRTDDRSTYSMADLNSLSYEELTDLLVSIEWRKIPELFQYNDDTRRFYADEDRVQAIIDRLQESGRRFTAEDDQGIPTLVEVLRSGYYLGYYNKELARLEELAYREKMLPAVKAIMENPAFAWGTKVQNEVIGATGKMISNTTADPDTVNRLTGLVESFVDRADALADDFEAANAFHGVLQGVGYVLMWRMDEPDREAAFKGTIDAYLEQLFRMAQQGPKAADKLWLTNNAIYYTGSLGRYYSEPQQANRVLTDVMQTEPALGELYFVAADQISQHYAGTDANGSRVDMDDLKQRGKQRYLPQRTEFDDGRFVFQTGGQLSEEQLQRLYWAAKEVQAQFHRVIGNDKPLESGNVDDVLTVVIYNNPDEYRMNRYLYGYETDNGGIYIEGDGTFFTYDRTSQQSIYSLEELFRHEFTHYLQGRYEVPGMWGRGPLYNGGRMQWFDEGGAEFFAGATRTEGIQPRKSVVGNLLHDGPEQRFTVADTVNSKYGTWKFYDYSFALYDYLYHQDFMTLDRIHNAIRLNDAGAYDQQLASMSGNANMNESYQRSIEEQVTRYDSLTVPLVSDDYLQTLEPKQIRDIYSEIAAVAGLSDTSAQERESRFFRSFELRGTYTGGASAGEERDWQSMNSLTDGFLQALTEQQWNGYKTVTAYFTDYRVNGEGRFVYDVVFHGKLPAGGDIGENPNDNGDGGKLPGGGSGNDGSGGNADGGHDGGQPDADHEPNDTWEQAVRLDGAGKPVSGKLSDADRIDIYRFDAGKAEEWTIELETERAQGANWVLYHEADLNDYAAYPTQVEGTSLAGSVSAVPGTYYVYVYATSHGDQSYRLVVQPETRPEQEPELPPFAEIEPNDAPDMANGPVPLGRTIMGTLEGSDKQDVFVIDVDKPTALRIELEKQLGESVNWVLYREGDTDRQILYPTEMDGKRMSAGVEAEPGRYHLYVYKYADEDVHYMVQIQ</sequence>
<reference evidence="18 19" key="1">
    <citation type="submission" date="2022-05" db="EMBL/GenBank/DDBJ databases">
        <title>Genome Sequencing of Bee-Associated Microbes.</title>
        <authorList>
            <person name="Dunlap C."/>
        </authorList>
    </citation>
    <scope>NUCLEOTIDE SEQUENCE [LARGE SCALE GENOMIC DNA]</scope>
    <source>
        <strain evidence="18 19">NRRL NRS-1438</strain>
    </source>
</reference>
<dbReference type="Pfam" id="PF18496">
    <property type="entry name" value="ColG_sub"/>
    <property type="match status" value="1"/>
</dbReference>
<evidence type="ECO:0000256" key="5">
    <source>
        <dbReference type="ARBA" id="ARBA00012653"/>
    </source>
</evidence>
<dbReference type="Proteomes" id="UP001207626">
    <property type="component" value="Unassembled WGS sequence"/>
</dbReference>
<proteinExistence type="predicted"/>
<keyword evidence="9 15" id="KW-0732">Signal</keyword>
<dbReference type="SUPFAM" id="SSF89260">
    <property type="entry name" value="Collagen-binding domain"/>
    <property type="match status" value="2"/>
</dbReference>
<dbReference type="PANTHER" id="PTHR13062:SF9">
    <property type="entry name" value="MICROBIAL COLLAGENASE"/>
    <property type="match status" value="1"/>
</dbReference>
<dbReference type="RefSeq" id="WP_087432495.1">
    <property type="nucleotide sequence ID" value="NZ_JAMDLV010000054.1"/>
</dbReference>
<feature type="domain" description="Peptidase M9 collagenase N-terminal" evidence="16">
    <location>
        <begin position="99"/>
        <end position="274"/>
    </location>
</feature>
<feature type="region of interest" description="Disordered" evidence="14">
    <location>
        <begin position="66"/>
        <end position="96"/>
    </location>
</feature>
<evidence type="ECO:0000256" key="3">
    <source>
        <dbReference type="ARBA" id="ARBA00001947"/>
    </source>
</evidence>
<keyword evidence="13" id="KW-0865">Zymogen</keyword>
<feature type="chain" id="PRO_5045642906" description="microbial collagenase" evidence="15">
    <location>
        <begin position="28"/>
        <end position="1045"/>
    </location>
</feature>
<name>A0ABT4DWH5_9BACL</name>